<proteinExistence type="predicted"/>
<dbReference type="SMART" id="SM00355">
    <property type="entry name" value="ZnF_C2H2"/>
    <property type="match status" value="3"/>
</dbReference>
<dbReference type="InterPro" id="IPR013087">
    <property type="entry name" value="Znf_C2H2_type"/>
</dbReference>
<protein>
    <submittedName>
        <fullName evidence="2">Uncharacterized protein</fullName>
    </submittedName>
</protein>
<dbReference type="EMBL" id="JH815821">
    <property type="protein sequence ID" value="EKC39993.1"/>
    <property type="molecule type" value="Genomic_DNA"/>
</dbReference>
<feature type="compositionally biased region" description="Polar residues" evidence="1">
    <location>
        <begin position="667"/>
        <end position="676"/>
    </location>
</feature>
<feature type="compositionally biased region" description="Basic and acidic residues" evidence="1">
    <location>
        <begin position="824"/>
        <end position="836"/>
    </location>
</feature>
<sequence length="1649" mass="187296">MDQIPEYGMMGRSNEEEQASLTRGFFEIENMQQELGANFNQPNRSQVFSHAPSLLPQRALHTRTLRSCRRFRGENNSVWGSTSTAFEKVTFRNHPSAPYTRYGHRVQQHHDHRNIQTLKSHSQQIIRDGNECDVWGSTNFEKATIRNHPSAPYTKYGHHMHQHHNHRILHSLKSHSQQINKHSSRSYPIAQLPNQLGCTQLKSARVCKHSQQPCRGLTSGSLSSDALLKGIPLRNAPTAPSPYITQIKHNEKTSRYISQLTNKAINLKKRECFGNAHEDNCIQTKTEVDDNQFVDKTSFESCFENFLPNIVYDDSSATSSPEQQYTFRTACLKPRVGYDASKHSTKLNSLKNEPAFMDTVSIPSEDKNEGNNYSGIGLEVLNCLTTCPTSPEIDTFLKEDSLQSSDKLTDKQDVMHQEPPKFSRCLSLPQTEELMDVNTIVENKYTEDEIEDGLKMDVSFSFMEKGGYHPIALPLGCHILEDDSASSENELEDGSVLEKRMTKMGRDEFNLNEDNSSTFMPWIVIPLDEIPRVNYLDYVDFLNPRDPRLRKPVMEDSLSIEATDFMNEKPIKVPVSTEGDTLYDDQVLPNVETIHFENMESLVEEAEYSTQKQSQNHENMFDALNFSFSDSYLQKNVGSFDFSDKFLDSLTKDPETCEANEGLMKQNNVDSESGKTSLPIFDTNRKSGTSKIEKNLTGIPSQGKSPAENTLTNTGSINQCMQEKVSEDKTADNETSSVSPKTKKLPHSTLQLLKESFEFLKDQSLSRRRIRRLRRVSTALRVADFALPTYLEEFYVENESCNYTEQSENFPKKDKLKLVIKDSEPNERGNFDDKLKGRPITPRRSKRVAHKNIDYSTQKPQGKRERNGKGKPQQTVQDSPQVDHGKHSSLEKNPPIYGDENTKSDNANEKELVIQFSGKKYKCSKGVLTPIDNEKSQKGCHLSENYDKNESKTQHIAKMKNLVVKRTLENKDSCEKLESSQPKVLVQNCLQEIALSAGTSSKKSLRKSSKVHIIKKTTTVKKELFPKKNKNKCNSKETPESLGLKIQKESLKAKKNGNSVNKKKVPVSWKQTPSSKRSTKAKAVKEKRAACALSRNGNASNAKKEYTASNIGKRTNCELQRKYVKPIIKVHQGLRNTSLKEFKEKQKGKKKNITVSKKRASLKAFSCPNCEKRFSKASQIHKHIKEDHQCSQCEELCVSKTAKQTHFYYCHAAEVHVCLTCKKRYSQPYHLRKHFETQSHKELIGCLLKEIKKIKRGKSVVSKRLSVEDNPSKSTTDLDHTSDQAVEKYDHFAQVRSKRKQKFMEMESSFFDQNPDLLELVHKIDYVDGQSNIVKHYLYKDPDLAEIQSQVKEESHDSFYEEIEIINEYSITSHCENFLEDTGCHFAISDRKRAFENRYSEASTFSEYSEQDSAYGSSCYPNNQYQDFDPFNTVGYKETKSGSAVSGWFSAAMDAIEQRNLEDDSSYSTYLGVVGSDSEHIPAKNPTTLQTFNETCQKTPSEGSYTSQGSMAASRSNLLNQYLLDSQSSFLLNEQELSYFDPERNASVIPLSIAAKADQASAYSTDLSSYSAGYDFMQNPTVNTTCTDEKKNMLLDVAKSLILLSNPEPSPNVDYISTTGNSTFVKPEDDVQREWESICSEIEKDVGDY</sequence>
<organism evidence="2">
    <name type="scientific">Magallana gigas</name>
    <name type="common">Pacific oyster</name>
    <name type="synonym">Crassostrea gigas</name>
    <dbReference type="NCBI Taxonomy" id="29159"/>
    <lineage>
        <taxon>Eukaryota</taxon>
        <taxon>Metazoa</taxon>
        <taxon>Spiralia</taxon>
        <taxon>Lophotrochozoa</taxon>
        <taxon>Mollusca</taxon>
        <taxon>Bivalvia</taxon>
        <taxon>Autobranchia</taxon>
        <taxon>Pteriomorphia</taxon>
        <taxon>Ostreida</taxon>
        <taxon>Ostreoidea</taxon>
        <taxon>Ostreidae</taxon>
        <taxon>Magallana</taxon>
    </lineage>
</organism>
<gene>
    <name evidence="2" type="ORF">CGI_10015885</name>
</gene>
<feature type="compositionally biased region" description="Low complexity" evidence="1">
    <location>
        <begin position="1056"/>
        <end position="1070"/>
    </location>
</feature>
<feature type="region of interest" description="Disordered" evidence="1">
    <location>
        <begin position="724"/>
        <end position="745"/>
    </location>
</feature>
<feature type="region of interest" description="Disordered" evidence="1">
    <location>
        <begin position="824"/>
        <end position="904"/>
    </location>
</feature>
<feature type="compositionally biased region" description="Basic residues" evidence="1">
    <location>
        <begin position="841"/>
        <end position="850"/>
    </location>
</feature>
<dbReference type="PROSITE" id="PS00028">
    <property type="entry name" value="ZINC_FINGER_C2H2_1"/>
    <property type="match status" value="2"/>
</dbReference>
<dbReference type="InParanoid" id="K1R2M3"/>
<evidence type="ECO:0000256" key="1">
    <source>
        <dbReference type="SAM" id="MobiDB-lite"/>
    </source>
</evidence>
<accession>K1R2M3</accession>
<dbReference type="PROSITE" id="PS50157">
    <property type="entry name" value="ZINC_FINGER_C2H2_2"/>
    <property type="match status" value="1"/>
</dbReference>
<feature type="region of interest" description="Disordered" evidence="1">
    <location>
        <begin position="667"/>
        <end position="686"/>
    </location>
</feature>
<evidence type="ECO:0000313" key="2">
    <source>
        <dbReference type="EMBL" id="EKC39993.1"/>
    </source>
</evidence>
<dbReference type="HOGENOM" id="CLU_242540_0_0_1"/>
<feature type="compositionally biased region" description="Basic and acidic residues" evidence="1">
    <location>
        <begin position="881"/>
        <end position="890"/>
    </location>
</feature>
<reference evidence="2" key="1">
    <citation type="journal article" date="2012" name="Nature">
        <title>The oyster genome reveals stress adaptation and complexity of shell formation.</title>
        <authorList>
            <person name="Zhang G."/>
            <person name="Fang X."/>
            <person name="Guo X."/>
            <person name="Li L."/>
            <person name="Luo R."/>
            <person name="Xu F."/>
            <person name="Yang P."/>
            <person name="Zhang L."/>
            <person name="Wang X."/>
            <person name="Qi H."/>
            <person name="Xiong Z."/>
            <person name="Que H."/>
            <person name="Xie Y."/>
            <person name="Holland P.W."/>
            <person name="Paps J."/>
            <person name="Zhu Y."/>
            <person name="Wu F."/>
            <person name="Chen Y."/>
            <person name="Wang J."/>
            <person name="Peng C."/>
            <person name="Meng J."/>
            <person name="Yang L."/>
            <person name="Liu J."/>
            <person name="Wen B."/>
            <person name="Zhang N."/>
            <person name="Huang Z."/>
            <person name="Zhu Q."/>
            <person name="Feng Y."/>
            <person name="Mount A."/>
            <person name="Hedgecock D."/>
            <person name="Xu Z."/>
            <person name="Liu Y."/>
            <person name="Domazet-Loso T."/>
            <person name="Du Y."/>
            <person name="Sun X."/>
            <person name="Zhang S."/>
            <person name="Liu B."/>
            <person name="Cheng P."/>
            <person name="Jiang X."/>
            <person name="Li J."/>
            <person name="Fan D."/>
            <person name="Wang W."/>
            <person name="Fu W."/>
            <person name="Wang T."/>
            <person name="Wang B."/>
            <person name="Zhang J."/>
            <person name="Peng Z."/>
            <person name="Li Y."/>
            <person name="Li N."/>
            <person name="Wang J."/>
            <person name="Chen M."/>
            <person name="He Y."/>
            <person name="Tan F."/>
            <person name="Song X."/>
            <person name="Zheng Q."/>
            <person name="Huang R."/>
            <person name="Yang H."/>
            <person name="Du X."/>
            <person name="Chen L."/>
            <person name="Yang M."/>
            <person name="Gaffney P.M."/>
            <person name="Wang S."/>
            <person name="Luo L."/>
            <person name="She Z."/>
            <person name="Ming Y."/>
            <person name="Huang W."/>
            <person name="Zhang S."/>
            <person name="Huang B."/>
            <person name="Zhang Y."/>
            <person name="Qu T."/>
            <person name="Ni P."/>
            <person name="Miao G."/>
            <person name="Wang J."/>
            <person name="Wang Q."/>
            <person name="Steinberg C.E."/>
            <person name="Wang H."/>
            <person name="Li N."/>
            <person name="Qian L."/>
            <person name="Zhang G."/>
            <person name="Li Y."/>
            <person name="Yang H."/>
            <person name="Liu X."/>
            <person name="Wang J."/>
            <person name="Yin Y."/>
            <person name="Wang J."/>
        </authorList>
    </citation>
    <scope>NUCLEOTIDE SEQUENCE [LARGE SCALE GENOMIC DNA]</scope>
    <source>
        <strain evidence="2">05x7-T-G4-1.051#20</strain>
    </source>
</reference>
<name>K1R2M3_MAGGI</name>
<feature type="region of interest" description="Disordered" evidence="1">
    <location>
        <begin position="1050"/>
        <end position="1084"/>
    </location>
</feature>